<dbReference type="PROSITE" id="PS00584">
    <property type="entry name" value="PFKB_KINASES_2"/>
    <property type="match status" value="1"/>
</dbReference>
<evidence type="ECO:0000256" key="1">
    <source>
        <dbReference type="ARBA" id="ARBA00022679"/>
    </source>
</evidence>
<dbReference type="InterPro" id="IPR029056">
    <property type="entry name" value="Ribokinase-like"/>
</dbReference>
<dbReference type="CDD" id="cd01166">
    <property type="entry name" value="KdgK"/>
    <property type="match status" value="1"/>
</dbReference>
<comment type="caution">
    <text evidence="4">The sequence shown here is derived from an EMBL/GenBank/DDBJ whole genome shotgun (WGS) entry which is preliminary data.</text>
</comment>
<dbReference type="PANTHER" id="PTHR10584">
    <property type="entry name" value="SUGAR KINASE"/>
    <property type="match status" value="1"/>
</dbReference>
<accession>A0A318MRX7</accession>
<dbReference type="Gene3D" id="3.40.1190.20">
    <property type="match status" value="1"/>
</dbReference>
<dbReference type="RefSeq" id="WP_110413590.1">
    <property type="nucleotide sequence ID" value="NZ_QGLK01000005.1"/>
</dbReference>
<dbReference type="EMBL" id="QGLK01000005">
    <property type="protein sequence ID" value="PXY86781.1"/>
    <property type="molecule type" value="Genomic_DNA"/>
</dbReference>
<dbReference type="InterPro" id="IPR011611">
    <property type="entry name" value="PfkB_dom"/>
</dbReference>
<dbReference type="OrthoDB" id="9795789at2"/>
<evidence type="ECO:0000256" key="2">
    <source>
        <dbReference type="ARBA" id="ARBA00022777"/>
    </source>
</evidence>
<evidence type="ECO:0000313" key="5">
    <source>
        <dbReference type="Proteomes" id="UP000248128"/>
    </source>
</evidence>
<dbReference type="GO" id="GO:0016301">
    <property type="term" value="F:kinase activity"/>
    <property type="evidence" value="ECO:0007669"/>
    <property type="project" value="UniProtKB-KW"/>
</dbReference>
<organism evidence="4 5">
    <name type="scientific">Bifidobacterium asteroides</name>
    <dbReference type="NCBI Taxonomy" id="1684"/>
    <lineage>
        <taxon>Bacteria</taxon>
        <taxon>Bacillati</taxon>
        <taxon>Actinomycetota</taxon>
        <taxon>Actinomycetes</taxon>
        <taxon>Bifidobacteriales</taxon>
        <taxon>Bifidobacteriaceae</taxon>
        <taxon>Bifidobacterium</taxon>
    </lineage>
</organism>
<dbReference type="PANTHER" id="PTHR10584:SF166">
    <property type="entry name" value="RIBOKINASE"/>
    <property type="match status" value="1"/>
</dbReference>
<dbReference type="InterPro" id="IPR002173">
    <property type="entry name" value="Carboh/pur_kinase_PfkB_CS"/>
</dbReference>
<keyword evidence="2 4" id="KW-0418">Kinase</keyword>
<proteinExistence type="predicted"/>
<feature type="domain" description="Carbohydrate kinase PfkB" evidence="3">
    <location>
        <begin position="1"/>
        <end position="304"/>
    </location>
</feature>
<evidence type="ECO:0000259" key="3">
    <source>
        <dbReference type="Pfam" id="PF00294"/>
    </source>
</evidence>
<dbReference type="SUPFAM" id="SSF53613">
    <property type="entry name" value="Ribokinase-like"/>
    <property type="match status" value="1"/>
</dbReference>
<reference evidence="4 5" key="1">
    <citation type="submission" date="2018-05" db="EMBL/GenBank/DDBJ databases">
        <title>Reference genomes for bee gut microbiota database.</title>
        <authorList>
            <person name="Ellegaard K.M."/>
        </authorList>
    </citation>
    <scope>NUCLEOTIDE SEQUENCE [LARGE SCALE GENOMIC DNA]</scope>
    <source>
        <strain evidence="4 5">ESL0199</strain>
    </source>
</reference>
<gene>
    <name evidence="4" type="ORF">DKK74_08220</name>
</gene>
<sequence length="323" mass="35407">MPEVAVVGDANVDIIVPFPRFLNPERTRVEYPTPEVVGGGTCANTAVALAKLDRDVLFAGTVGDDSYGRFTKKDLIAAGVDVDGLIVDRKVNTVGVFAFIDETGERYLWGWPRDHQSFKELDWDKLPMKKLAEVSWIHSSGMCLTYAGGSRDSIIRLFAWARERGIRTSLDLNLRVDNGELDPDFAGALNEILPQVDYLLGSGPEEFAYLGRDNWRENARKLACDGRVVVARDGSRGSIGFTQGNPEINVPAFKVEVADTVGAGDTYNAGFISAILSGEELVGALRQGNAVSGYEVSHKGARHCPNIQQLDDFFNNHELLKEE</sequence>
<protein>
    <submittedName>
        <fullName evidence="4">Carbohydrate kinase</fullName>
    </submittedName>
</protein>
<name>A0A318MRX7_9BIFI</name>
<keyword evidence="1" id="KW-0808">Transferase</keyword>
<dbReference type="Proteomes" id="UP000248128">
    <property type="component" value="Unassembled WGS sequence"/>
</dbReference>
<dbReference type="AlphaFoldDB" id="A0A318MRX7"/>
<evidence type="ECO:0000313" key="4">
    <source>
        <dbReference type="EMBL" id="PXY86781.1"/>
    </source>
</evidence>
<dbReference type="Pfam" id="PF00294">
    <property type="entry name" value="PfkB"/>
    <property type="match status" value="1"/>
</dbReference>